<evidence type="ECO:0000313" key="4">
    <source>
        <dbReference type="Proteomes" id="UP000326852"/>
    </source>
</evidence>
<organism evidence="3 4">
    <name type="scientific">Arthrobacter yangruifuii</name>
    <dbReference type="NCBI Taxonomy" id="2606616"/>
    <lineage>
        <taxon>Bacteria</taxon>
        <taxon>Bacillati</taxon>
        <taxon>Actinomycetota</taxon>
        <taxon>Actinomycetes</taxon>
        <taxon>Micrococcales</taxon>
        <taxon>Micrococcaceae</taxon>
        <taxon>Arthrobacter</taxon>
    </lineage>
</organism>
<dbReference type="EMBL" id="VTFX01000006">
    <property type="protein sequence ID" value="KAD3455935.1"/>
    <property type="molecule type" value="Genomic_DNA"/>
</dbReference>
<sequence>MNTPSKASSRGRSPRSLLRLLPALVLAVVLSVSACTDAAAPETAAPTGPLGHNDADVLFAQSMIPHHQRAVEMSNMILAKDGVSPDVAELAGEIKETQGTEMETLTVWLEARDQPAEATPDAETAQGKGLLSTSEVTALEAAQGAEASRIFLESMTAHHEAALDKYRLQVGSGQNEEVLIVAHSVYQDRFPRIERMNAMLAAL</sequence>
<keyword evidence="4" id="KW-1185">Reference proteome</keyword>
<proteinExistence type="predicted"/>
<name>A0A5N6MEC9_9MICC</name>
<keyword evidence="1" id="KW-0732">Signal</keyword>
<evidence type="ECO:0000259" key="2">
    <source>
        <dbReference type="Pfam" id="PF03713"/>
    </source>
</evidence>
<feature type="chain" id="PRO_5038656321" evidence="1">
    <location>
        <begin position="35"/>
        <end position="203"/>
    </location>
</feature>
<dbReference type="PROSITE" id="PS51257">
    <property type="entry name" value="PROKAR_LIPOPROTEIN"/>
    <property type="match status" value="1"/>
</dbReference>
<feature type="signal peptide" evidence="1">
    <location>
        <begin position="1"/>
        <end position="34"/>
    </location>
</feature>
<dbReference type="Gene3D" id="1.20.1260.10">
    <property type="match status" value="1"/>
</dbReference>
<dbReference type="Pfam" id="PF03713">
    <property type="entry name" value="DUF305"/>
    <property type="match status" value="1"/>
</dbReference>
<dbReference type="AlphaFoldDB" id="A0A5N6MEC9"/>
<dbReference type="RefSeq" id="WP_152273133.1">
    <property type="nucleotide sequence ID" value="NZ_VTFX01000006.1"/>
</dbReference>
<dbReference type="InterPro" id="IPR005183">
    <property type="entry name" value="DUF305_CopM-like"/>
</dbReference>
<dbReference type="PANTHER" id="PTHR36933:SF1">
    <property type="entry name" value="SLL0788 PROTEIN"/>
    <property type="match status" value="1"/>
</dbReference>
<dbReference type="InterPro" id="IPR012347">
    <property type="entry name" value="Ferritin-like"/>
</dbReference>
<gene>
    <name evidence="3" type="ORF">GD627_14565</name>
</gene>
<evidence type="ECO:0000256" key="1">
    <source>
        <dbReference type="SAM" id="SignalP"/>
    </source>
</evidence>
<evidence type="ECO:0000313" key="3">
    <source>
        <dbReference type="EMBL" id="KAD3455935.1"/>
    </source>
</evidence>
<feature type="domain" description="DUF305" evidence="2">
    <location>
        <begin position="56"/>
        <end position="200"/>
    </location>
</feature>
<protein>
    <submittedName>
        <fullName evidence="3">DUF305 domain-containing protein</fullName>
    </submittedName>
</protein>
<dbReference type="PANTHER" id="PTHR36933">
    <property type="entry name" value="SLL0788 PROTEIN"/>
    <property type="match status" value="1"/>
</dbReference>
<reference evidence="3 4" key="1">
    <citation type="submission" date="2019-08" db="EMBL/GenBank/DDBJ databases">
        <title>Arthrobacter sp. nov., isolated from plateau pika and Tibetan wild ass.</title>
        <authorList>
            <person name="Ge Y."/>
        </authorList>
    </citation>
    <scope>NUCLEOTIDE SEQUENCE [LARGE SCALE GENOMIC DNA]</scope>
    <source>
        <strain evidence="3 4">785</strain>
    </source>
</reference>
<comment type="caution">
    <text evidence="3">The sequence shown here is derived from an EMBL/GenBank/DDBJ whole genome shotgun (WGS) entry which is preliminary data.</text>
</comment>
<dbReference type="Proteomes" id="UP000326852">
    <property type="component" value="Unassembled WGS sequence"/>
</dbReference>
<accession>A0A5N6MEC9</accession>